<keyword evidence="1" id="KW-0472">Membrane</keyword>
<dbReference type="AlphaFoldDB" id="A0A521DK77"/>
<organism evidence="2 3">
    <name type="scientific">Melghirimyces algeriensis</name>
    <dbReference type="NCBI Taxonomy" id="910412"/>
    <lineage>
        <taxon>Bacteria</taxon>
        <taxon>Bacillati</taxon>
        <taxon>Bacillota</taxon>
        <taxon>Bacilli</taxon>
        <taxon>Bacillales</taxon>
        <taxon>Thermoactinomycetaceae</taxon>
        <taxon>Melghirimyces</taxon>
    </lineage>
</organism>
<keyword evidence="3" id="KW-1185">Reference proteome</keyword>
<keyword evidence="1" id="KW-1133">Transmembrane helix</keyword>
<accession>A0A521DK77</accession>
<protein>
    <submittedName>
        <fullName evidence="2">Uncharacterized protein</fullName>
    </submittedName>
</protein>
<gene>
    <name evidence="2" type="ORF">SAMN06264849_106105</name>
</gene>
<reference evidence="2 3" key="1">
    <citation type="submission" date="2017-05" db="EMBL/GenBank/DDBJ databases">
        <authorList>
            <person name="Varghese N."/>
            <person name="Submissions S."/>
        </authorList>
    </citation>
    <scope>NUCLEOTIDE SEQUENCE [LARGE SCALE GENOMIC DNA]</scope>
    <source>
        <strain evidence="2 3">DSM 45474</strain>
    </source>
</reference>
<evidence type="ECO:0000313" key="2">
    <source>
        <dbReference type="EMBL" id="SMO72119.1"/>
    </source>
</evidence>
<proteinExistence type="predicted"/>
<evidence type="ECO:0000256" key="1">
    <source>
        <dbReference type="SAM" id="Phobius"/>
    </source>
</evidence>
<dbReference type="RefSeq" id="WP_142505692.1">
    <property type="nucleotide sequence ID" value="NZ_FXTI01000006.1"/>
</dbReference>
<name>A0A521DK77_9BACL</name>
<feature type="transmembrane region" description="Helical" evidence="1">
    <location>
        <begin position="30"/>
        <end position="49"/>
    </location>
</feature>
<evidence type="ECO:0000313" key="3">
    <source>
        <dbReference type="Proteomes" id="UP000315636"/>
    </source>
</evidence>
<sequence>MLVVGILLIVAVIAWIDLPRLWRKKQKKDLSVYLILLLIGTGLSIAEGLNWDIPNPMDWLIYVYRPVGEWIFHQL</sequence>
<dbReference type="Proteomes" id="UP000315636">
    <property type="component" value="Unassembled WGS sequence"/>
</dbReference>
<keyword evidence="1" id="KW-0812">Transmembrane</keyword>
<dbReference type="EMBL" id="FXTI01000006">
    <property type="protein sequence ID" value="SMO72119.1"/>
    <property type="molecule type" value="Genomic_DNA"/>
</dbReference>
<dbReference type="OrthoDB" id="2440830at2"/>